<dbReference type="OrthoDB" id="25129at2759"/>
<evidence type="ECO:0000313" key="2">
    <source>
        <dbReference type="EMBL" id="CEL63288.1"/>
    </source>
</evidence>
<dbReference type="Gene3D" id="3.90.1200.10">
    <property type="match status" value="1"/>
</dbReference>
<dbReference type="InterPro" id="IPR002575">
    <property type="entry name" value="Aminoglycoside_PTrfase"/>
</dbReference>
<sequence length="390" mass="43074">MAQQGLAPYLEISPPRRALREDPLNPSGKVSAPRLIVTILFIAMNLSLTTAAGIEKYLASTRYATTLVEAVSGGYTAFVYRVVLKEPLETGEQTVIVKHSLGYASSGLEDIIETGLVPLSAERMDFEHEALELVYSNPGLSAIVRVPRVHAYDPITHTLVMSDVAPCRLLSDVLLEADDELTGRIGGALGEFLGRFHAWTSLPEQDGVRRRFLDNEASKSTTLGIRWELAIATAKRYGLEREWIVDMKQAGLEDAKSGGPVVCMGDFWFGNILVSTVGEIKIYIIDWETARTARSELDVAQFVANAHNLVVDHKPNPLAREFLRAYREHMHLDETQMAINAGRDMLSFAVLDHTNESIRELVGRLGIELLEAARGNDQQALKKNPVLADL</sequence>
<protein>
    <recommendedName>
        <fullName evidence="1">Aminoglycoside phosphotransferase domain-containing protein</fullName>
    </recommendedName>
</protein>
<gene>
    <name evidence="2" type="ORF">RSOLAG1IB_05331</name>
</gene>
<accession>A0A0B7G458</accession>
<dbReference type="Proteomes" id="UP000059188">
    <property type="component" value="Unassembled WGS sequence"/>
</dbReference>
<name>A0A0B7G458_THACB</name>
<evidence type="ECO:0000259" key="1">
    <source>
        <dbReference type="Pfam" id="PF01636"/>
    </source>
</evidence>
<feature type="domain" description="Aminoglycoside phosphotransferase" evidence="1">
    <location>
        <begin position="93"/>
        <end position="328"/>
    </location>
</feature>
<reference evidence="2 3" key="1">
    <citation type="submission" date="2014-11" db="EMBL/GenBank/DDBJ databases">
        <authorList>
            <person name="Wibberg Daniel"/>
        </authorList>
    </citation>
    <scope>NUCLEOTIDE SEQUENCE [LARGE SCALE GENOMIC DNA]</scope>
    <source>
        <strain evidence="2">Rhizoctonia solani AG1-IB 7/3/14</strain>
    </source>
</reference>
<dbReference type="PANTHER" id="PTHR21310">
    <property type="entry name" value="AMINOGLYCOSIDE PHOSPHOTRANSFERASE-RELATED-RELATED"/>
    <property type="match status" value="1"/>
</dbReference>
<evidence type="ECO:0000313" key="3">
    <source>
        <dbReference type="Proteomes" id="UP000059188"/>
    </source>
</evidence>
<dbReference type="EMBL" id="LN679107">
    <property type="protein sequence ID" value="CEL63288.1"/>
    <property type="molecule type" value="Genomic_DNA"/>
</dbReference>
<proteinExistence type="predicted"/>
<dbReference type="InterPro" id="IPR011009">
    <property type="entry name" value="Kinase-like_dom_sf"/>
</dbReference>
<dbReference type="Gene3D" id="3.30.200.20">
    <property type="entry name" value="Phosphorylase Kinase, domain 1"/>
    <property type="match status" value="1"/>
</dbReference>
<dbReference type="SUPFAM" id="SSF56112">
    <property type="entry name" value="Protein kinase-like (PK-like)"/>
    <property type="match status" value="1"/>
</dbReference>
<organism evidence="2 3">
    <name type="scientific">Thanatephorus cucumeris (strain AG1-IB / isolate 7/3/14)</name>
    <name type="common">Lettuce bottom rot fungus</name>
    <name type="synonym">Rhizoctonia solani</name>
    <dbReference type="NCBI Taxonomy" id="1108050"/>
    <lineage>
        <taxon>Eukaryota</taxon>
        <taxon>Fungi</taxon>
        <taxon>Dikarya</taxon>
        <taxon>Basidiomycota</taxon>
        <taxon>Agaricomycotina</taxon>
        <taxon>Agaricomycetes</taxon>
        <taxon>Cantharellales</taxon>
        <taxon>Ceratobasidiaceae</taxon>
        <taxon>Rhizoctonia</taxon>
        <taxon>Rhizoctonia solani AG-1</taxon>
    </lineage>
</organism>
<dbReference type="AlphaFoldDB" id="A0A0B7G458"/>
<keyword evidence="3" id="KW-1185">Reference proteome</keyword>
<dbReference type="InterPro" id="IPR051678">
    <property type="entry name" value="AGP_Transferase"/>
</dbReference>
<dbReference type="Pfam" id="PF01636">
    <property type="entry name" value="APH"/>
    <property type="match status" value="1"/>
</dbReference>